<feature type="compositionally biased region" description="Basic residues" evidence="1">
    <location>
        <begin position="70"/>
        <end position="81"/>
    </location>
</feature>
<dbReference type="EMBL" id="JACEFO010001781">
    <property type="protein sequence ID" value="KAF8702987.1"/>
    <property type="molecule type" value="Genomic_DNA"/>
</dbReference>
<feature type="compositionally biased region" description="Low complexity" evidence="1">
    <location>
        <begin position="193"/>
        <end position="215"/>
    </location>
</feature>
<sequence length="315" mass="33599">MTPGKRRPDYAAGEVSEASPALDMARPSRSYYDPTAPEQRAPQAHLRCRALESSGPEQDSPTAPHLPTTVHRRGDRKHKSQRSAWLGEPVFFPFSFPSVGRARSADEAAAVVYLSVTEWLGAWDGWIMDGRGRRYGIARWRKRAQITGTAATLTHSSLSSHSKPPARERDESNQNTSRSPNDPPPPPSPHLPPMSALLPSKTHRLSLSPGSSSSGHQEAVRGFGLRVAAMEGAWRKVRKALGLRVCVQAPAVGGGRSVRRAAAGGAGVCRRDAAVAIAAAGESRTSSPAAGALRRAKSGGRSSSSSLSSKVRLRL</sequence>
<feature type="region of interest" description="Disordered" evidence="1">
    <location>
        <begin position="148"/>
        <end position="217"/>
    </location>
</feature>
<comment type="caution">
    <text evidence="2">The sequence shown here is derived from an EMBL/GenBank/DDBJ whole genome shotgun (WGS) entry which is preliminary data.</text>
</comment>
<feature type="region of interest" description="Disordered" evidence="1">
    <location>
        <begin position="1"/>
        <end position="82"/>
    </location>
</feature>
<name>A0A835BKW4_9POAL</name>
<evidence type="ECO:0000313" key="2">
    <source>
        <dbReference type="EMBL" id="KAF8702987.1"/>
    </source>
</evidence>
<protein>
    <submittedName>
        <fullName evidence="2">Uncharacterized protein</fullName>
    </submittedName>
</protein>
<feature type="region of interest" description="Disordered" evidence="1">
    <location>
        <begin position="280"/>
        <end position="315"/>
    </location>
</feature>
<feature type="compositionally biased region" description="Low complexity" evidence="1">
    <location>
        <begin position="149"/>
        <end position="162"/>
    </location>
</feature>
<organism evidence="2 3">
    <name type="scientific">Digitaria exilis</name>
    <dbReference type="NCBI Taxonomy" id="1010633"/>
    <lineage>
        <taxon>Eukaryota</taxon>
        <taxon>Viridiplantae</taxon>
        <taxon>Streptophyta</taxon>
        <taxon>Embryophyta</taxon>
        <taxon>Tracheophyta</taxon>
        <taxon>Spermatophyta</taxon>
        <taxon>Magnoliopsida</taxon>
        <taxon>Liliopsida</taxon>
        <taxon>Poales</taxon>
        <taxon>Poaceae</taxon>
        <taxon>PACMAD clade</taxon>
        <taxon>Panicoideae</taxon>
        <taxon>Panicodae</taxon>
        <taxon>Paniceae</taxon>
        <taxon>Anthephorinae</taxon>
        <taxon>Digitaria</taxon>
    </lineage>
</organism>
<feature type="compositionally biased region" description="Pro residues" evidence="1">
    <location>
        <begin position="181"/>
        <end position="192"/>
    </location>
</feature>
<feature type="compositionally biased region" description="Low complexity" evidence="1">
    <location>
        <begin position="289"/>
        <end position="315"/>
    </location>
</feature>
<evidence type="ECO:0000313" key="3">
    <source>
        <dbReference type="Proteomes" id="UP000636709"/>
    </source>
</evidence>
<accession>A0A835BKW4</accession>
<gene>
    <name evidence="2" type="ORF">HU200_032491</name>
</gene>
<proteinExistence type="predicted"/>
<dbReference type="AlphaFoldDB" id="A0A835BKW4"/>
<dbReference type="Proteomes" id="UP000636709">
    <property type="component" value="Unassembled WGS sequence"/>
</dbReference>
<evidence type="ECO:0000256" key="1">
    <source>
        <dbReference type="SAM" id="MobiDB-lite"/>
    </source>
</evidence>
<keyword evidence="3" id="KW-1185">Reference proteome</keyword>
<reference evidence="2" key="1">
    <citation type="submission" date="2020-07" db="EMBL/GenBank/DDBJ databases">
        <title>Genome sequence and genetic diversity analysis of an under-domesticated orphan crop, white fonio (Digitaria exilis).</title>
        <authorList>
            <person name="Bennetzen J.L."/>
            <person name="Chen S."/>
            <person name="Ma X."/>
            <person name="Wang X."/>
            <person name="Yssel A.E.J."/>
            <person name="Chaluvadi S.R."/>
            <person name="Johnson M."/>
            <person name="Gangashetty P."/>
            <person name="Hamidou F."/>
            <person name="Sanogo M.D."/>
            <person name="Zwaenepoel A."/>
            <person name="Wallace J."/>
            <person name="Van De Peer Y."/>
            <person name="Van Deynze A."/>
        </authorList>
    </citation>
    <scope>NUCLEOTIDE SEQUENCE</scope>
    <source>
        <tissue evidence="2">Leaves</tissue>
    </source>
</reference>